<sequence length="131" mass="13920">MITYVTVEDVDRLLGQEWANDSAKSKAVLMANAWMNTFSLRGFSPDDIPENVKLAGAYAASVAAEGKLFQQKTDSGVLTSKSVEADGVAVSKTFTEISAADASLLPADLQLAIALLKPWGASNSQLRVERG</sequence>
<evidence type="ECO:0000313" key="1">
    <source>
        <dbReference type="EMBL" id="MFH8134211.1"/>
    </source>
</evidence>
<reference evidence="1 2" key="1">
    <citation type="submission" date="2024-08" db="EMBL/GenBank/DDBJ databases">
        <title>Pantoea ronii - a newly identified human opportunistic pathogen.</title>
        <authorList>
            <person name="Keidar-Friedman D."/>
            <person name="Sorek N."/>
            <person name="Leshin-Carmel D."/>
            <person name="Tsur A."/>
            <person name="Amsalem M."/>
            <person name="Tolkach D."/>
            <person name="Brosh-Nissimov T."/>
        </authorList>
    </citation>
    <scope>NUCLEOTIDE SEQUENCE [LARGE SCALE GENOMIC DNA]</scope>
    <source>
        <strain evidence="1 2">AA23256</strain>
    </source>
</reference>
<protein>
    <submittedName>
        <fullName evidence="1">Protein singed</fullName>
    </submittedName>
</protein>
<comment type="caution">
    <text evidence="1">The sequence shown here is derived from an EMBL/GenBank/DDBJ whole genome shotgun (WGS) entry which is preliminary data.</text>
</comment>
<dbReference type="EMBL" id="JBGFSN010000004">
    <property type="protein sequence ID" value="MFH8134211.1"/>
    <property type="molecule type" value="Genomic_DNA"/>
</dbReference>
<accession>A0ABW7PXY6</accession>
<dbReference type="RefSeq" id="WP_397213799.1">
    <property type="nucleotide sequence ID" value="NZ_JBGFSN010000004.1"/>
</dbReference>
<evidence type="ECO:0000313" key="2">
    <source>
        <dbReference type="Proteomes" id="UP001611251"/>
    </source>
</evidence>
<proteinExistence type="predicted"/>
<keyword evidence="2" id="KW-1185">Reference proteome</keyword>
<gene>
    <name evidence="1" type="ORF">ABU178_08490</name>
</gene>
<dbReference type="Proteomes" id="UP001611251">
    <property type="component" value="Unassembled WGS sequence"/>
</dbReference>
<name>A0ABW7PXY6_9GAMM</name>
<organism evidence="1 2">
    <name type="scientific">Pantoea osteomyelitidis</name>
    <dbReference type="NCBI Taxonomy" id="3230026"/>
    <lineage>
        <taxon>Bacteria</taxon>
        <taxon>Pseudomonadati</taxon>
        <taxon>Pseudomonadota</taxon>
        <taxon>Gammaproteobacteria</taxon>
        <taxon>Enterobacterales</taxon>
        <taxon>Erwiniaceae</taxon>
        <taxon>Pantoea</taxon>
    </lineage>
</organism>